<name>A0ABD0VQR4_DENTH</name>
<comment type="caution">
    <text evidence="1">The sequence shown here is derived from an EMBL/GenBank/DDBJ whole genome shotgun (WGS) entry which is preliminary data.</text>
</comment>
<dbReference type="Proteomes" id="UP001552299">
    <property type="component" value="Unassembled WGS sequence"/>
</dbReference>
<dbReference type="EMBL" id="JANQDX010000002">
    <property type="protein sequence ID" value="KAL0927344.1"/>
    <property type="molecule type" value="Genomic_DNA"/>
</dbReference>
<keyword evidence="2" id="KW-1185">Reference proteome</keyword>
<organism evidence="1 2">
    <name type="scientific">Dendrobium thyrsiflorum</name>
    <name type="common">Pinecone-like raceme dendrobium</name>
    <name type="synonym">Orchid</name>
    <dbReference type="NCBI Taxonomy" id="117978"/>
    <lineage>
        <taxon>Eukaryota</taxon>
        <taxon>Viridiplantae</taxon>
        <taxon>Streptophyta</taxon>
        <taxon>Embryophyta</taxon>
        <taxon>Tracheophyta</taxon>
        <taxon>Spermatophyta</taxon>
        <taxon>Magnoliopsida</taxon>
        <taxon>Liliopsida</taxon>
        <taxon>Asparagales</taxon>
        <taxon>Orchidaceae</taxon>
        <taxon>Epidendroideae</taxon>
        <taxon>Malaxideae</taxon>
        <taxon>Dendrobiinae</taxon>
        <taxon>Dendrobium</taxon>
    </lineage>
</organism>
<accession>A0ABD0VQR4</accession>
<evidence type="ECO:0000313" key="1">
    <source>
        <dbReference type="EMBL" id="KAL0927344.1"/>
    </source>
</evidence>
<reference evidence="1 2" key="1">
    <citation type="journal article" date="2024" name="Plant Biotechnol. J.">
        <title>Dendrobium thyrsiflorum genome and its molecular insights into genes involved in important horticultural traits.</title>
        <authorList>
            <person name="Chen B."/>
            <person name="Wang J.Y."/>
            <person name="Zheng P.J."/>
            <person name="Li K.L."/>
            <person name="Liang Y.M."/>
            <person name="Chen X.F."/>
            <person name="Zhang C."/>
            <person name="Zhao X."/>
            <person name="He X."/>
            <person name="Zhang G.Q."/>
            <person name="Liu Z.J."/>
            <person name="Xu Q."/>
        </authorList>
    </citation>
    <scope>NUCLEOTIDE SEQUENCE [LARGE SCALE GENOMIC DNA]</scope>
    <source>
        <strain evidence="1">GZMU011</strain>
    </source>
</reference>
<protein>
    <submittedName>
        <fullName evidence="1">Uncharacterized protein</fullName>
    </submittedName>
</protein>
<gene>
    <name evidence="1" type="ORF">M5K25_001508</name>
</gene>
<evidence type="ECO:0000313" key="2">
    <source>
        <dbReference type="Proteomes" id="UP001552299"/>
    </source>
</evidence>
<dbReference type="AlphaFoldDB" id="A0ABD0VQR4"/>
<sequence>MEEEEGWRLEVGSGGRDVGWRCLRLEVKIGSAIGDWGYARRSSKVGLELSGRGLALEVATKGSTNAPNKCSTHPEQITFITELPAIRPYLGVLDPASYTHSSFRLELREICFPMLTLLKLVDLSHPLVAGDLESTNICDSYDSTFSLESAIVASGDSSVDSESLLRLRGTSLVELGDLPIFGPHLSPHLSPYVGEGSIFIIKGILLNFHLGSSWGAITSTGNGASLVLVLEDFFNSRAVIKVGFFLWRGRRMMGSLGGLLKVSTIMAGVIMGSLWNPSMMLLVREGGSPRSDTGCHTQIDYPFSSSFIFILLRLWPPNFLSLQSGPFSDGFPNMQLRCHTLMLTIRNYSSFFILSPGER</sequence>
<proteinExistence type="predicted"/>